<dbReference type="AlphaFoldDB" id="A0A150F642"/>
<sequence>MNNQEQHANMPPAVISTKDHLYLEDMLNWNLLAMKKAHFMAGQCQDQTLKQELEQIGQMHEKHFQKILGHLNPAQGGQTTGYMQ</sequence>
<organism evidence="1 2">
    <name type="scientific">Bacillus nakamurai</name>
    <dbReference type="NCBI Taxonomy" id="1793963"/>
    <lineage>
        <taxon>Bacteria</taxon>
        <taxon>Bacillati</taxon>
        <taxon>Bacillota</taxon>
        <taxon>Bacilli</taxon>
        <taxon>Bacillales</taxon>
        <taxon>Bacillaceae</taxon>
        <taxon>Bacillus</taxon>
    </lineage>
</organism>
<gene>
    <name evidence="1" type="ORF">AXI58_18070</name>
</gene>
<dbReference type="STRING" id="1793963.AXI58_18070"/>
<dbReference type="OrthoDB" id="1799385at2"/>
<dbReference type="Proteomes" id="UP000075430">
    <property type="component" value="Unassembled WGS sequence"/>
</dbReference>
<evidence type="ECO:0008006" key="3">
    <source>
        <dbReference type="Google" id="ProtNLM"/>
    </source>
</evidence>
<comment type="caution">
    <text evidence="1">The sequence shown here is derived from an EMBL/GenBank/DDBJ whole genome shotgun (WGS) entry which is preliminary data.</text>
</comment>
<dbReference type="RefSeq" id="WP_061522165.1">
    <property type="nucleotide sequence ID" value="NZ_JAJJBV010000020.1"/>
</dbReference>
<dbReference type="EMBL" id="LSBA01000019">
    <property type="protein sequence ID" value="KXZ17659.1"/>
    <property type="molecule type" value="Genomic_DNA"/>
</dbReference>
<accession>A0A150F642</accession>
<evidence type="ECO:0000313" key="2">
    <source>
        <dbReference type="Proteomes" id="UP000075430"/>
    </source>
</evidence>
<evidence type="ECO:0000313" key="1">
    <source>
        <dbReference type="EMBL" id="KXZ17659.1"/>
    </source>
</evidence>
<proteinExistence type="predicted"/>
<name>A0A150F642_9BACI</name>
<protein>
    <recommendedName>
        <fullName evidence="3">Spore coat protein</fullName>
    </recommendedName>
</protein>
<keyword evidence="2" id="KW-1185">Reference proteome</keyword>
<reference evidence="2" key="1">
    <citation type="submission" date="2016-02" db="EMBL/GenBank/DDBJ databases">
        <authorList>
            <person name="Dunlap C."/>
        </authorList>
    </citation>
    <scope>NUCLEOTIDE SEQUENCE [LARGE SCALE GENOMIC DNA]</scope>
    <source>
        <strain evidence="2">NRRL B-41092</strain>
    </source>
</reference>